<comment type="caution">
    <text evidence="1">The sequence shown here is derived from an EMBL/GenBank/DDBJ whole genome shotgun (WGS) entry which is preliminary data.</text>
</comment>
<reference evidence="1 2" key="1">
    <citation type="submission" date="2024-06" db="EMBL/GenBank/DDBJ databases">
        <title>Complete genome of Phlyctema vagabunda strain 19-DSS-EL-015.</title>
        <authorList>
            <person name="Fiorenzani C."/>
        </authorList>
    </citation>
    <scope>NUCLEOTIDE SEQUENCE [LARGE SCALE GENOMIC DNA]</scope>
    <source>
        <strain evidence="1 2">19-DSS-EL-015</strain>
    </source>
</reference>
<evidence type="ECO:0000313" key="1">
    <source>
        <dbReference type="EMBL" id="KAL3422071.1"/>
    </source>
</evidence>
<protein>
    <submittedName>
        <fullName evidence="1">Uncharacterized protein</fullName>
    </submittedName>
</protein>
<dbReference type="EMBL" id="JBFCZG010000005">
    <property type="protein sequence ID" value="KAL3422071.1"/>
    <property type="molecule type" value="Genomic_DNA"/>
</dbReference>
<dbReference type="Proteomes" id="UP001629113">
    <property type="component" value="Unassembled WGS sequence"/>
</dbReference>
<organism evidence="1 2">
    <name type="scientific">Phlyctema vagabunda</name>
    <dbReference type="NCBI Taxonomy" id="108571"/>
    <lineage>
        <taxon>Eukaryota</taxon>
        <taxon>Fungi</taxon>
        <taxon>Dikarya</taxon>
        <taxon>Ascomycota</taxon>
        <taxon>Pezizomycotina</taxon>
        <taxon>Leotiomycetes</taxon>
        <taxon>Helotiales</taxon>
        <taxon>Dermateaceae</taxon>
        <taxon>Phlyctema</taxon>
    </lineage>
</organism>
<gene>
    <name evidence="1" type="ORF">PVAG01_06227</name>
</gene>
<name>A0ABR4PFF8_9HELO</name>
<evidence type="ECO:0000313" key="2">
    <source>
        <dbReference type="Proteomes" id="UP001629113"/>
    </source>
</evidence>
<keyword evidence="2" id="KW-1185">Reference proteome</keyword>
<dbReference type="Gene3D" id="2.60.270.50">
    <property type="match status" value="1"/>
</dbReference>
<accession>A0ABR4PFF8</accession>
<proteinExistence type="predicted"/>
<sequence length="189" mass="20654">MSTPIKTVLLTKDQLRSKATQVNGKPTPSAPSALREKHANIWIIIKNKTQFDISYLPQETWFDYGRFYEGTPAIGAFDITGFGVCNKNLTLTGVGGGIPYGLALDQSNKFNFAIGFTDPNAGTYKASVVESTKGKDAWEKANENGSLLQSNSIYSGVNEDGEKVLFRFELNATPGNTMTVNISQVFIEQ</sequence>